<evidence type="ECO:0000256" key="8">
    <source>
        <dbReference type="ARBA" id="ARBA00022777"/>
    </source>
</evidence>
<keyword evidence="9 12" id="KW-1133">Transmembrane helix</keyword>
<evidence type="ECO:0000313" key="17">
    <source>
        <dbReference type="Proteomes" id="UP000260025"/>
    </source>
</evidence>
<evidence type="ECO:0000256" key="5">
    <source>
        <dbReference type="ARBA" id="ARBA00022679"/>
    </source>
</evidence>
<evidence type="ECO:0000256" key="12">
    <source>
        <dbReference type="SAM" id="Phobius"/>
    </source>
</evidence>
<dbReference type="SUPFAM" id="SSF55604">
    <property type="entry name" value="Glucose permease domain IIB"/>
    <property type="match status" value="1"/>
</dbReference>
<accession>A0A3E2VV92</accession>
<gene>
    <name evidence="16" type="ORF">DXA38_11110</name>
</gene>
<dbReference type="RefSeq" id="WP_117443260.1">
    <property type="nucleotide sequence ID" value="NZ_JAJFEN010000020.1"/>
</dbReference>
<dbReference type="Proteomes" id="UP000260025">
    <property type="component" value="Unassembled WGS sequence"/>
</dbReference>
<feature type="transmembrane region" description="Helical" evidence="12">
    <location>
        <begin position="242"/>
        <end position="263"/>
    </location>
</feature>
<dbReference type="NCBIfam" id="TIGR00830">
    <property type="entry name" value="PTBA"/>
    <property type="match status" value="1"/>
</dbReference>
<feature type="transmembrane region" description="Helical" evidence="12">
    <location>
        <begin position="419"/>
        <end position="444"/>
    </location>
</feature>
<feature type="transmembrane region" description="Helical" evidence="12">
    <location>
        <begin position="212"/>
        <end position="230"/>
    </location>
</feature>
<dbReference type="PANTHER" id="PTHR30175">
    <property type="entry name" value="PHOSPHOTRANSFERASE SYSTEM TRANSPORT PROTEIN"/>
    <property type="match status" value="1"/>
</dbReference>
<keyword evidence="7 12" id="KW-0812">Transmembrane</keyword>
<feature type="transmembrane region" description="Helical" evidence="12">
    <location>
        <begin position="384"/>
        <end position="407"/>
    </location>
</feature>
<evidence type="ECO:0000256" key="2">
    <source>
        <dbReference type="ARBA" id="ARBA00022448"/>
    </source>
</evidence>
<dbReference type="CDD" id="cd00212">
    <property type="entry name" value="PTS_IIB_glc"/>
    <property type="match status" value="1"/>
</dbReference>
<protein>
    <submittedName>
        <fullName evidence="16">PTS beta-glucoside transporter subunit EIIBCA</fullName>
    </submittedName>
</protein>
<dbReference type="Gene3D" id="2.70.70.10">
    <property type="entry name" value="Glucose Permease (Domain IIA)"/>
    <property type="match status" value="1"/>
</dbReference>
<reference evidence="16 17" key="1">
    <citation type="submission" date="2018-08" db="EMBL/GenBank/DDBJ databases">
        <title>A genome reference for cultivated species of the human gut microbiota.</title>
        <authorList>
            <person name="Zou Y."/>
            <person name="Xue W."/>
            <person name="Luo G."/>
        </authorList>
    </citation>
    <scope>NUCLEOTIDE SEQUENCE [LARGE SCALE GENOMIC DNA]</scope>
    <source>
        <strain evidence="16 17">OF01-2LB</strain>
    </source>
</reference>
<dbReference type="InterPro" id="IPR001996">
    <property type="entry name" value="PTS_IIB_1"/>
</dbReference>
<dbReference type="InterPro" id="IPR050558">
    <property type="entry name" value="PTS_Sugar-Specific_Components"/>
</dbReference>
<evidence type="ECO:0000256" key="11">
    <source>
        <dbReference type="PROSITE-ProRule" id="PRU00421"/>
    </source>
</evidence>
<keyword evidence="6" id="KW-0598">Phosphotransferase system</keyword>
<keyword evidence="5" id="KW-0808">Transferase</keyword>
<keyword evidence="8" id="KW-0418">Kinase</keyword>
<dbReference type="PANTHER" id="PTHR30175:SF1">
    <property type="entry name" value="PTS SYSTEM ARBUTIN-, CELLOBIOSE-, AND SALICIN-SPECIFIC EIIBC COMPONENT-RELATED"/>
    <property type="match status" value="1"/>
</dbReference>
<dbReference type="FunFam" id="3.30.1360.60:FF:000001">
    <property type="entry name" value="PTS system glucose-specific IIBC component PtsG"/>
    <property type="match status" value="1"/>
</dbReference>
<feature type="domain" description="PTS EIIC type-1" evidence="15">
    <location>
        <begin position="103"/>
        <end position="456"/>
    </location>
</feature>
<feature type="transmembrane region" description="Helical" evidence="12">
    <location>
        <begin position="173"/>
        <end position="192"/>
    </location>
</feature>
<dbReference type="GO" id="GO:0009401">
    <property type="term" value="P:phosphoenolpyruvate-dependent sugar phosphotransferase system"/>
    <property type="evidence" value="ECO:0007669"/>
    <property type="project" value="UniProtKB-KW"/>
</dbReference>
<dbReference type="PROSITE" id="PS01035">
    <property type="entry name" value="PTS_EIIB_TYPE_1_CYS"/>
    <property type="match status" value="1"/>
</dbReference>
<dbReference type="Pfam" id="PF02378">
    <property type="entry name" value="PTS_EIIC"/>
    <property type="match status" value="1"/>
</dbReference>
<evidence type="ECO:0000313" key="16">
    <source>
        <dbReference type="EMBL" id="RGC15111.1"/>
    </source>
</evidence>
<evidence type="ECO:0000256" key="3">
    <source>
        <dbReference type="ARBA" id="ARBA00022475"/>
    </source>
</evidence>
<evidence type="ECO:0000259" key="14">
    <source>
        <dbReference type="PROSITE" id="PS51098"/>
    </source>
</evidence>
<dbReference type="OrthoDB" id="92465at2"/>
<feature type="transmembrane region" description="Helical" evidence="12">
    <location>
        <begin position="141"/>
        <end position="161"/>
    </location>
</feature>
<keyword evidence="3" id="KW-1003">Cell membrane</keyword>
<dbReference type="PROSITE" id="PS51093">
    <property type="entry name" value="PTS_EIIA_TYPE_1"/>
    <property type="match status" value="1"/>
</dbReference>
<dbReference type="InterPro" id="IPR001127">
    <property type="entry name" value="PTS_EIIA_1_perm"/>
</dbReference>
<dbReference type="Pfam" id="PF00358">
    <property type="entry name" value="PTS_EIIA_1"/>
    <property type="match status" value="1"/>
</dbReference>
<dbReference type="AlphaFoldDB" id="A0A3E2VV92"/>
<dbReference type="InterPro" id="IPR003352">
    <property type="entry name" value="PTS_EIIC"/>
</dbReference>
<dbReference type="PROSITE" id="PS51103">
    <property type="entry name" value="PTS_EIIC_TYPE_1"/>
    <property type="match status" value="1"/>
</dbReference>
<dbReference type="PROSITE" id="PS51098">
    <property type="entry name" value="PTS_EIIB_TYPE_1"/>
    <property type="match status" value="1"/>
</dbReference>
<dbReference type="SUPFAM" id="SSF51261">
    <property type="entry name" value="Duplicated hybrid motif"/>
    <property type="match status" value="1"/>
</dbReference>
<keyword evidence="2" id="KW-0813">Transport</keyword>
<dbReference type="InterPro" id="IPR018113">
    <property type="entry name" value="PTrfase_EIIB_Cys"/>
</dbReference>
<dbReference type="Pfam" id="PF00367">
    <property type="entry name" value="PTS_EIIB"/>
    <property type="match status" value="1"/>
</dbReference>
<feature type="active site" description="Phosphocysteine intermediate; for EIIB activity" evidence="11">
    <location>
        <position position="26"/>
    </location>
</feature>
<dbReference type="GO" id="GO:0015771">
    <property type="term" value="P:trehalose transport"/>
    <property type="evidence" value="ECO:0007669"/>
    <property type="project" value="TreeGrafter"/>
</dbReference>
<dbReference type="GO" id="GO:0090589">
    <property type="term" value="F:protein-phosphocysteine-trehalose phosphotransferase system transporter activity"/>
    <property type="evidence" value="ECO:0007669"/>
    <property type="project" value="TreeGrafter"/>
</dbReference>
<dbReference type="EMBL" id="QVEV01000015">
    <property type="protein sequence ID" value="RGC15111.1"/>
    <property type="molecule type" value="Genomic_DNA"/>
</dbReference>
<evidence type="ECO:0000256" key="4">
    <source>
        <dbReference type="ARBA" id="ARBA00022597"/>
    </source>
</evidence>
<dbReference type="InterPro" id="IPR036878">
    <property type="entry name" value="Glu_permease_IIB"/>
</dbReference>
<keyword evidence="4" id="KW-0762">Sugar transport</keyword>
<organism evidence="16 17">
    <name type="scientific">Clostridium innocuum</name>
    <dbReference type="NCBI Taxonomy" id="1522"/>
    <lineage>
        <taxon>Bacteria</taxon>
        <taxon>Bacillati</taxon>
        <taxon>Bacillota</taxon>
        <taxon>Clostridia</taxon>
        <taxon>Eubacteriales</taxon>
        <taxon>Clostridiaceae</taxon>
        <taxon>Clostridium</taxon>
    </lineage>
</organism>
<feature type="domain" description="PTS EIIB type-1" evidence="14">
    <location>
        <begin position="4"/>
        <end position="86"/>
    </location>
</feature>
<evidence type="ECO:0000256" key="7">
    <source>
        <dbReference type="ARBA" id="ARBA00022692"/>
    </source>
</evidence>
<name>A0A3E2VV92_CLOIN</name>
<dbReference type="GO" id="GO:0005886">
    <property type="term" value="C:plasma membrane"/>
    <property type="evidence" value="ECO:0007669"/>
    <property type="project" value="UniProtKB-SubCell"/>
</dbReference>
<keyword evidence="10 12" id="KW-0472">Membrane</keyword>
<feature type="transmembrane region" description="Helical" evidence="12">
    <location>
        <begin position="275"/>
        <end position="299"/>
    </location>
</feature>
<evidence type="ECO:0000259" key="13">
    <source>
        <dbReference type="PROSITE" id="PS51093"/>
    </source>
</evidence>
<comment type="subcellular location">
    <subcellularLocation>
        <location evidence="1">Cell membrane</location>
        <topology evidence="1">Multi-pass membrane protein</topology>
    </subcellularLocation>
</comment>
<evidence type="ECO:0000256" key="1">
    <source>
        <dbReference type="ARBA" id="ARBA00004651"/>
    </source>
</evidence>
<feature type="domain" description="PTS EIIA type-1" evidence="13">
    <location>
        <begin position="473"/>
        <end position="575"/>
    </location>
</feature>
<evidence type="ECO:0000256" key="9">
    <source>
        <dbReference type="ARBA" id="ARBA00022989"/>
    </source>
</evidence>
<dbReference type="InterPro" id="IPR011055">
    <property type="entry name" value="Dup_hybrid_motif"/>
</dbReference>
<dbReference type="InterPro" id="IPR013013">
    <property type="entry name" value="PTS_EIIC_1"/>
</dbReference>
<feature type="transmembrane region" description="Helical" evidence="12">
    <location>
        <begin position="101"/>
        <end position="121"/>
    </location>
</feature>
<dbReference type="Gene3D" id="3.30.1360.60">
    <property type="entry name" value="Glucose permease domain IIB"/>
    <property type="match status" value="1"/>
</dbReference>
<dbReference type="GO" id="GO:0008982">
    <property type="term" value="F:protein-N(PI)-phosphohistidine-sugar phosphotransferase activity"/>
    <property type="evidence" value="ECO:0007669"/>
    <property type="project" value="InterPro"/>
</dbReference>
<evidence type="ECO:0000256" key="6">
    <source>
        <dbReference type="ARBA" id="ARBA00022683"/>
    </source>
</evidence>
<proteinExistence type="predicted"/>
<dbReference type="GO" id="GO:0016301">
    <property type="term" value="F:kinase activity"/>
    <property type="evidence" value="ECO:0007669"/>
    <property type="project" value="UniProtKB-KW"/>
</dbReference>
<evidence type="ECO:0000256" key="10">
    <source>
        <dbReference type="ARBA" id="ARBA00023136"/>
    </source>
</evidence>
<comment type="caution">
    <text evidence="16">The sequence shown here is derived from an EMBL/GenBank/DDBJ whole genome shotgun (WGS) entry which is preliminary data.</text>
</comment>
<sequence>MNKKEIAGAIIEALGGKENITNYTHCVTRLRFNLGDEQRADLDRLENIREILGTTIQGGQYQIIMGTAVNDYYEETARLMAGSNSGEIEKSSKEKFSPMRLLDVLTSIIAPVIPAFCASGMLKCICLLLTTTGLLSGEEGIYTVLEFMSDAAFYFLPILIAMSSAKRFKVDQGLAICVAGALLYPSFVSLVNEGGALDIFGWSVPMYSYASSIFPALFGVLLLSYVYRFWDNIIRFDSVKLLLVPLLSLLITVPLTLLILAPLGNWGSVLLGDFFSWMIGVFGPFSGLIIGFLLPVMTLTGLHQSLSPIELVELTGAGYSIILPLEFFHNMAEAGAALGTAVSTKDKQLKAVAVQTGFTAFIGISEPALYSVMVKNRYSMLSAMIANGIGGFFGILFGVKCFAFVWPNIFSIPSFMGDGVSSLVTLILCAAATFAVGFILPVVFAKMGLGTKRSIPVQAPVSGTLIPLQSVNDEVFSRKMCGDGIAIQPDQNCINAPCDGSIMVAMKHAVGIQMKNGSELLIHVGLNTSGITDSRLLCQVTQGDVVKKGQTLITFDRSALKQEGFDTTCIIVNTKGSIEHSTKKQRIVEKDIVFYC</sequence>
<evidence type="ECO:0000259" key="15">
    <source>
        <dbReference type="PROSITE" id="PS51103"/>
    </source>
</evidence>